<keyword evidence="3 8" id="KW-0812">Transmembrane</keyword>
<comment type="subcellular location">
    <subcellularLocation>
        <location evidence="1">Membrane</location>
        <topology evidence="1">Multi-pass membrane protein</topology>
    </subcellularLocation>
</comment>
<proteinExistence type="predicted"/>
<dbReference type="InterPro" id="IPR003280">
    <property type="entry name" value="2pore_dom_K_chnl"/>
</dbReference>
<evidence type="ECO:0000256" key="5">
    <source>
        <dbReference type="ARBA" id="ARBA00023065"/>
    </source>
</evidence>
<reference evidence="12" key="1">
    <citation type="submission" date="2012-12" db="EMBL/GenBank/DDBJ databases">
        <authorList>
            <person name="Hellsten U."/>
            <person name="Grimwood J."/>
            <person name="Chapman J.A."/>
            <person name="Shapiro H."/>
            <person name="Aerts A."/>
            <person name="Otillar R.P."/>
            <person name="Terry A.Y."/>
            <person name="Boore J.L."/>
            <person name="Simakov O."/>
            <person name="Marletaz F."/>
            <person name="Cho S.-J."/>
            <person name="Edsinger-Gonzales E."/>
            <person name="Havlak P."/>
            <person name="Kuo D.-H."/>
            <person name="Larsson T."/>
            <person name="Lv J."/>
            <person name="Arendt D."/>
            <person name="Savage R."/>
            <person name="Osoegawa K."/>
            <person name="de Jong P."/>
            <person name="Lindberg D.R."/>
            <person name="Seaver E.C."/>
            <person name="Weisblat D.A."/>
            <person name="Putnam N.H."/>
            <person name="Grigoriev I.V."/>
            <person name="Rokhsar D.S."/>
        </authorList>
    </citation>
    <scope>NUCLEOTIDE SEQUENCE</scope>
    <source>
        <strain evidence="12">I ESC-2004</strain>
    </source>
</reference>
<dbReference type="OMA" id="DKACRTI"/>
<keyword evidence="7" id="KW-0407">Ion channel</keyword>
<keyword evidence="2" id="KW-0813">Transport</keyword>
<dbReference type="Proteomes" id="UP000014760">
    <property type="component" value="Unassembled WGS sequence"/>
</dbReference>
<evidence type="ECO:0000256" key="6">
    <source>
        <dbReference type="ARBA" id="ARBA00023136"/>
    </source>
</evidence>
<gene>
    <name evidence="10" type="ORF">CAPTEDRAFT_204871</name>
</gene>
<keyword evidence="4 8" id="KW-1133">Transmembrane helix</keyword>
<keyword evidence="6 8" id="KW-0472">Membrane</keyword>
<dbReference type="GO" id="GO:0030322">
    <property type="term" value="P:stabilization of membrane potential"/>
    <property type="evidence" value="ECO:0007669"/>
    <property type="project" value="TreeGrafter"/>
</dbReference>
<evidence type="ECO:0000313" key="12">
    <source>
        <dbReference type="Proteomes" id="UP000014760"/>
    </source>
</evidence>
<protein>
    <recommendedName>
        <fullName evidence="9">Potassium channel domain-containing protein</fullName>
    </recommendedName>
</protein>
<keyword evidence="12" id="KW-1185">Reference proteome</keyword>
<dbReference type="GO" id="GO:0005886">
    <property type="term" value="C:plasma membrane"/>
    <property type="evidence" value="ECO:0007669"/>
    <property type="project" value="TreeGrafter"/>
</dbReference>
<evidence type="ECO:0000256" key="7">
    <source>
        <dbReference type="ARBA" id="ARBA00023303"/>
    </source>
</evidence>
<dbReference type="SUPFAM" id="SSF81324">
    <property type="entry name" value="Voltage-gated potassium channels"/>
    <property type="match status" value="1"/>
</dbReference>
<evidence type="ECO:0000313" key="10">
    <source>
        <dbReference type="EMBL" id="ELT93490.1"/>
    </source>
</evidence>
<feature type="transmembrane region" description="Helical" evidence="8">
    <location>
        <begin position="12"/>
        <end position="33"/>
    </location>
</feature>
<dbReference type="Gene3D" id="1.10.287.70">
    <property type="match status" value="1"/>
</dbReference>
<reference evidence="10 12" key="2">
    <citation type="journal article" date="2013" name="Nature">
        <title>Insights into bilaterian evolution from three spiralian genomes.</title>
        <authorList>
            <person name="Simakov O."/>
            <person name="Marletaz F."/>
            <person name="Cho S.J."/>
            <person name="Edsinger-Gonzales E."/>
            <person name="Havlak P."/>
            <person name="Hellsten U."/>
            <person name="Kuo D.H."/>
            <person name="Larsson T."/>
            <person name="Lv J."/>
            <person name="Arendt D."/>
            <person name="Savage R."/>
            <person name="Osoegawa K."/>
            <person name="de Jong P."/>
            <person name="Grimwood J."/>
            <person name="Chapman J.A."/>
            <person name="Shapiro H."/>
            <person name="Aerts A."/>
            <person name="Otillar R.P."/>
            <person name="Terry A.Y."/>
            <person name="Boore J.L."/>
            <person name="Grigoriev I.V."/>
            <person name="Lindberg D.R."/>
            <person name="Seaver E.C."/>
            <person name="Weisblat D.A."/>
            <person name="Putnam N.H."/>
            <person name="Rokhsar D.S."/>
        </authorList>
    </citation>
    <scope>NUCLEOTIDE SEQUENCE</scope>
    <source>
        <strain evidence="10 12">I ESC-2004</strain>
    </source>
</reference>
<evidence type="ECO:0000259" key="9">
    <source>
        <dbReference type="Pfam" id="PF07885"/>
    </source>
</evidence>
<feature type="domain" description="Potassium channel" evidence="9">
    <location>
        <begin position="5"/>
        <end position="38"/>
    </location>
</feature>
<feature type="transmembrane region" description="Helical" evidence="8">
    <location>
        <begin position="65"/>
        <end position="84"/>
    </location>
</feature>
<evidence type="ECO:0000256" key="1">
    <source>
        <dbReference type="ARBA" id="ARBA00004141"/>
    </source>
</evidence>
<dbReference type="EMBL" id="AMQN01012733">
    <property type="status" value="NOT_ANNOTATED_CDS"/>
    <property type="molecule type" value="Genomic_DNA"/>
</dbReference>
<evidence type="ECO:0000256" key="3">
    <source>
        <dbReference type="ARBA" id="ARBA00022692"/>
    </source>
</evidence>
<dbReference type="PANTHER" id="PTHR11003">
    <property type="entry name" value="POTASSIUM CHANNEL, SUBFAMILY K"/>
    <property type="match status" value="1"/>
</dbReference>
<dbReference type="HOGENOM" id="CLU_022504_1_2_1"/>
<evidence type="ECO:0000256" key="8">
    <source>
        <dbReference type="SAM" id="Phobius"/>
    </source>
</evidence>
<evidence type="ECO:0000313" key="11">
    <source>
        <dbReference type="EnsemblMetazoa" id="CapteP204871"/>
    </source>
</evidence>
<feature type="transmembrane region" description="Helical" evidence="8">
    <location>
        <begin position="96"/>
        <end position="113"/>
    </location>
</feature>
<dbReference type="AlphaFoldDB" id="R7TR25"/>
<name>R7TR25_CAPTE</name>
<evidence type="ECO:0000256" key="4">
    <source>
        <dbReference type="ARBA" id="ARBA00022989"/>
    </source>
</evidence>
<accession>R7TR25</accession>
<dbReference type="EnsemblMetazoa" id="CapteT204871">
    <property type="protein sequence ID" value="CapteP204871"/>
    <property type="gene ID" value="CapteG204871"/>
</dbReference>
<sequence>MATLSPTTKRGRIFFVLYATFGIPLCLIFLAGLGDRLTKAKENLEKRLDRNYCPQKPTMDKACRTILIVVLGLVSFIFLPSVFFVRREGWSYNDSLYYAFVTLTTIGFGDFVPAQHEDVRWLYKLLLGVWVFVGLAWLATVISLLRDFFNNCLQKASGERKNTQDNHEKNVTDNIKQSLPNLQSAVGPGSLTKC</sequence>
<dbReference type="Pfam" id="PF07885">
    <property type="entry name" value="Ion_trans_2"/>
    <property type="match status" value="2"/>
</dbReference>
<evidence type="ECO:0000256" key="2">
    <source>
        <dbReference type="ARBA" id="ARBA00022448"/>
    </source>
</evidence>
<reference evidence="11" key="3">
    <citation type="submission" date="2015-06" db="UniProtKB">
        <authorList>
            <consortium name="EnsemblMetazoa"/>
        </authorList>
    </citation>
    <scope>IDENTIFICATION</scope>
</reference>
<dbReference type="OrthoDB" id="297496at2759"/>
<dbReference type="EMBL" id="KB309720">
    <property type="protein sequence ID" value="ELT93490.1"/>
    <property type="molecule type" value="Genomic_DNA"/>
</dbReference>
<feature type="transmembrane region" description="Helical" evidence="8">
    <location>
        <begin position="125"/>
        <end position="145"/>
    </location>
</feature>
<dbReference type="InterPro" id="IPR013099">
    <property type="entry name" value="K_chnl_dom"/>
</dbReference>
<organism evidence="10">
    <name type="scientific">Capitella teleta</name>
    <name type="common">Polychaete worm</name>
    <dbReference type="NCBI Taxonomy" id="283909"/>
    <lineage>
        <taxon>Eukaryota</taxon>
        <taxon>Metazoa</taxon>
        <taxon>Spiralia</taxon>
        <taxon>Lophotrochozoa</taxon>
        <taxon>Annelida</taxon>
        <taxon>Polychaeta</taxon>
        <taxon>Sedentaria</taxon>
        <taxon>Scolecida</taxon>
        <taxon>Capitellidae</taxon>
        <taxon>Capitella</taxon>
    </lineage>
</organism>
<keyword evidence="5" id="KW-0406">Ion transport</keyword>
<dbReference type="PANTHER" id="PTHR11003:SF330">
    <property type="entry name" value="POTASSIUM CHANNEL DOMAIN-CONTAINING PROTEIN"/>
    <property type="match status" value="1"/>
</dbReference>
<dbReference type="STRING" id="283909.R7TR25"/>
<dbReference type="GO" id="GO:0015271">
    <property type="term" value="F:outward rectifier potassium channel activity"/>
    <property type="evidence" value="ECO:0007669"/>
    <property type="project" value="TreeGrafter"/>
</dbReference>
<feature type="domain" description="Potassium channel" evidence="9">
    <location>
        <begin position="76"/>
        <end position="149"/>
    </location>
</feature>
<dbReference type="GO" id="GO:0022841">
    <property type="term" value="F:potassium ion leak channel activity"/>
    <property type="evidence" value="ECO:0007669"/>
    <property type="project" value="TreeGrafter"/>
</dbReference>